<comment type="catalytic activity">
    <reaction evidence="6">
        <text>tricetin + 2 S-adenosyl-L-methionine = 3',5'-di-O-methyltricetin + 2 S-adenosyl-L-homocysteine + 2 H(+)</text>
        <dbReference type="Rhea" id="RHEA:32347"/>
        <dbReference type="ChEBI" id="CHEBI:15378"/>
        <dbReference type="ChEBI" id="CHEBI:57856"/>
        <dbReference type="ChEBI" id="CHEBI:59789"/>
        <dbReference type="ChEBI" id="CHEBI:60016"/>
        <dbReference type="ChEBI" id="CHEBI:60045"/>
        <dbReference type="EC" id="2.1.1.175"/>
    </reaction>
</comment>
<dbReference type="SUPFAM" id="SSF53335">
    <property type="entry name" value="S-adenosyl-L-methionine-dependent methyltransferases"/>
    <property type="match status" value="3"/>
</dbReference>
<dbReference type="PROSITE" id="PS51682">
    <property type="entry name" value="SAM_OMT_I"/>
    <property type="match status" value="3"/>
</dbReference>
<evidence type="ECO:0000256" key="4">
    <source>
        <dbReference type="ARBA" id="ARBA00022723"/>
    </source>
</evidence>
<sequence length="802" mass="87930">MATYRPDNNTLLKADCILEYVLDTTVYPREHECLRELRLITQNHPLSFMGSSPDQMQFFSVLLKMTGAKNAIEVGVFTGYSLLATALALPDDGKVVAIDVSREYYELGRPVIENAGVAHKVDFRQGDGLAVLDQLLADGGDGGAAGAFDFAYADADKEQYRGYHERLLRLVRVGGVVAYDNTLWGGSVAMPRDTPGSSAYDRVVRDYMVGFNAMVAADDRVEACLLPIADGITLCRRLKPLLVTLFRPVQQSRRLKRTTPARVSSTAMAAANGDARGVNGGIQSKEMKTAIHSNDSPKTLLKSEALHEYMLKTMVYPRENEFMRELRLITNEHTYGFMSSPPEEGQLLSLLLKLTGAKNTIEVGVFTGCSVLATALTIPDDGKVTAIDVSREYFDLGLPVIKKAGVAHKVDFREGPAMPILDKLLADEENEGKFDFAFVDADKGNYGEYHERLLRLVRAGGVLAYDNTLWGGSVALEDDSVLEEFDQDIRRSILAFNAKIAGDPRVEAVQLPVSDGITLCRRLLPVDDPTNPPAPPAAAATAQPEEDLIAMTTGNGDAPVIKNVHSDIDSTNKTLLKSDALYKYVLDTTVLPREPECMRELRLITDKHQWGFMQSSADEAQLLGMLLKMAGAKRTIEVGVFTGYSLLATALALPEDGKVVAIDPDRESYEIGRPFIEKAGVAHKVDFREGKGLEKLDELLAEEAAAGREAAFDFAFVDADKPNYVKYHEQLLQLVRVGGHIIYDNTLWAGTVALPPDTPLSDLDRRFSVAIRDLNSRLAADPRIDVCQLAIADGVTICRRLV</sequence>
<dbReference type="Gramene" id="OPUNC08G17350.2">
    <property type="protein sequence ID" value="OPUNC08G17350.2"/>
    <property type="gene ID" value="OPUNC08G17350"/>
</dbReference>
<comment type="similarity">
    <text evidence="5">Belongs to the class I-like SAM-binding methyltransferase superfamily. Cation-dependent O-methyltransferase family.</text>
</comment>
<evidence type="ECO:0000256" key="2">
    <source>
        <dbReference type="ARBA" id="ARBA00022679"/>
    </source>
</evidence>
<dbReference type="PANTHER" id="PTHR10509">
    <property type="entry name" value="O-METHYLTRANSFERASE-RELATED"/>
    <property type="match status" value="1"/>
</dbReference>
<dbReference type="Pfam" id="PF01596">
    <property type="entry name" value="Methyltransf_3"/>
    <property type="match status" value="3"/>
</dbReference>
<dbReference type="PANTHER" id="PTHR10509:SF30">
    <property type="entry name" value="TRICIN SYNTHASE 2"/>
    <property type="match status" value="1"/>
</dbReference>
<dbReference type="GO" id="GO:0032259">
    <property type="term" value="P:methylation"/>
    <property type="evidence" value="ECO:0007669"/>
    <property type="project" value="UniProtKB-KW"/>
</dbReference>
<name>A0A0E0LWF9_ORYPU</name>
<dbReference type="EnsemblPlants" id="OPUNC08G17350.2">
    <property type="protein sequence ID" value="OPUNC08G17350.2"/>
    <property type="gene ID" value="OPUNC08G17350"/>
</dbReference>
<proteinExistence type="inferred from homology"/>
<organism evidence="8">
    <name type="scientific">Oryza punctata</name>
    <name type="common">Red rice</name>
    <dbReference type="NCBI Taxonomy" id="4537"/>
    <lineage>
        <taxon>Eukaryota</taxon>
        <taxon>Viridiplantae</taxon>
        <taxon>Streptophyta</taxon>
        <taxon>Embryophyta</taxon>
        <taxon>Tracheophyta</taxon>
        <taxon>Spermatophyta</taxon>
        <taxon>Magnoliopsida</taxon>
        <taxon>Liliopsida</taxon>
        <taxon>Poales</taxon>
        <taxon>Poaceae</taxon>
        <taxon>BOP clade</taxon>
        <taxon>Oryzoideae</taxon>
        <taxon>Oryzeae</taxon>
        <taxon>Oryzinae</taxon>
        <taxon>Oryza</taxon>
    </lineage>
</organism>
<dbReference type="Proteomes" id="UP000026962">
    <property type="component" value="Chromosome 8"/>
</dbReference>
<evidence type="ECO:0000256" key="7">
    <source>
        <dbReference type="ARBA" id="ARBA00066366"/>
    </source>
</evidence>
<evidence type="ECO:0000256" key="1">
    <source>
        <dbReference type="ARBA" id="ARBA00022603"/>
    </source>
</evidence>
<dbReference type="InterPro" id="IPR002935">
    <property type="entry name" value="SAM_O-MeTrfase"/>
</dbReference>
<keyword evidence="3" id="KW-0949">S-adenosyl-L-methionine</keyword>
<keyword evidence="9" id="KW-1185">Reference proteome</keyword>
<dbReference type="GO" id="GO:0008171">
    <property type="term" value="F:O-methyltransferase activity"/>
    <property type="evidence" value="ECO:0007669"/>
    <property type="project" value="InterPro"/>
</dbReference>
<dbReference type="InterPro" id="IPR050362">
    <property type="entry name" value="Cation-dep_OMT"/>
</dbReference>
<protein>
    <recommendedName>
        <fullName evidence="7">tricin synthase</fullName>
        <ecNumber evidence="7">2.1.1.175</ecNumber>
    </recommendedName>
</protein>
<keyword evidence="4" id="KW-0479">Metal-binding</keyword>
<keyword evidence="2" id="KW-0808">Transferase</keyword>
<dbReference type="STRING" id="4537.A0A0E0LWF9"/>
<reference evidence="8" key="1">
    <citation type="submission" date="2015-04" db="UniProtKB">
        <authorList>
            <consortium name="EnsemblPlants"/>
        </authorList>
    </citation>
    <scope>IDENTIFICATION</scope>
</reference>
<dbReference type="GO" id="GO:0046872">
    <property type="term" value="F:metal ion binding"/>
    <property type="evidence" value="ECO:0007669"/>
    <property type="project" value="UniProtKB-KW"/>
</dbReference>
<evidence type="ECO:0000256" key="3">
    <source>
        <dbReference type="ARBA" id="ARBA00022691"/>
    </source>
</evidence>
<keyword evidence="1" id="KW-0489">Methyltransferase</keyword>
<dbReference type="eggNOG" id="KOG1663">
    <property type="taxonomic scope" value="Eukaryota"/>
</dbReference>
<evidence type="ECO:0000313" key="9">
    <source>
        <dbReference type="Proteomes" id="UP000026962"/>
    </source>
</evidence>
<dbReference type="AlphaFoldDB" id="A0A0E0LWF9"/>
<dbReference type="FunFam" id="3.40.50.150:FF:000147">
    <property type="entry name" value="Caffeoyl-CoA O-methyltransferase 1"/>
    <property type="match status" value="2"/>
</dbReference>
<dbReference type="EC" id="2.1.1.175" evidence="7"/>
<dbReference type="Gene3D" id="3.40.50.150">
    <property type="entry name" value="Vaccinia Virus protein VP39"/>
    <property type="match status" value="3"/>
</dbReference>
<dbReference type="CDD" id="cd02440">
    <property type="entry name" value="AdoMet_MTases"/>
    <property type="match status" value="3"/>
</dbReference>
<accession>A0A0E0LWF9</accession>
<dbReference type="InterPro" id="IPR029063">
    <property type="entry name" value="SAM-dependent_MTases_sf"/>
</dbReference>
<dbReference type="GO" id="GO:0008757">
    <property type="term" value="F:S-adenosylmethionine-dependent methyltransferase activity"/>
    <property type="evidence" value="ECO:0007669"/>
    <property type="project" value="UniProtKB-ARBA"/>
</dbReference>
<evidence type="ECO:0000313" key="8">
    <source>
        <dbReference type="EnsemblPlants" id="OPUNC08G17350.2"/>
    </source>
</evidence>
<evidence type="ECO:0000256" key="6">
    <source>
        <dbReference type="ARBA" id="ARBA00051549"/>
    </source>
</evidence>
<evidence type="ECO:0000256" key="5">
    <source>
        <dbReference type="ARBA" id="ARBA00023453"/>
    </source>
</evidence>
<reference evidence="8" key="2">
    <citation type="submission" date="2018-05" db="EMBL/GenBank/DDBJ databases">
        <title>OpunRS2 (Oryza punctata Reference Sequence Version 2).</title>
        <authorList>
            <person name="Zhang J."/>
            <person name="Kudrna D."/>
            <person name="Lee S."/>
            <person name="Talag J."/>
            <person name="Welchert J."/>
            <person name="Wing R.A."/>
        </authorList>
    </citation>
    <scope>NUCLEOTIDE SEQUENCE [LARGE SCALE GENOMIC DNA]</scope>
</reference>